<dbReference type="eggNOG" id="arCOG06405">
    <property type="taxonomic scope" value="Archaea"/>
</dbReference>
<evidence type="ECO:0000313" key="2">
    <source>
        <dbReference type="EMBL" id="AGB39653.1"/>
    </source>
</evidence>
<reference evidence="2 3" key="1">
    <citation type="submission" date="2012-11" db="EMBL/GenBank/DDBJ databases">
        <title>FINISHED of Natronococcus occultus SP4, DSM 3396.</title>
        <authorList>
            <consortium name="DOE Joint Genome Institute"/>
            <person name="Eisen J."/>
            <person name="Huntemann M."/>
            <person name="Wei C.-L."/>
            <person name="Han J."/>
            <person name="Detter J.C."/>
            <person name="Han C."/>
            <person name="Tapia R."/>
            <person name="Chen A."/>
            <person name="Kyrpides N."/>
            <person name="Mavromatis K."/>
            <person name="Markowitz V."/>
            <person name="Szeto E."/>
            <person name="Ivanova N."/>
            <person name="Mikhailova N."/>
            <person name="Ovchinnikova G."/>
            <person name="Pagani I."/>
            <person name="Pati A."/>
            <person name="Goodwin L."/>
            <person name="Nordberg H.P."/>
            <person name="Cantor M.N."/>
            <person name="Hua S.X."/>
            <person name="Woyke T."/>
            <person name="Eisen J."/>
            <person name="Klenk H.-P."/>
            <person name="Klenk H.-P."/>
        </authorList>
    </citation>
    <scope>NUCLEOTIDE SEQUENCE [LARGE SCALE GENOMIC DNA]</scope>
    <source>
        <strain evidence="2 3">SP4</strain>
    </source>
</reference>
<feature type="transmembrane region" description="Helical" evidence="1">
    <location>
        <begin position="61"/>
        <end position="84"/>
    </location>
</feature>
<dbReference type="RefSeq" id="WP_015323087.1">
    <property type="nucleotide sequence ID" value="NC_019974.1"/>
</dbReference>
<dbReference type="GeneID" id="14403047"/>
<keyword evidence="1" id="KW-1133">Transmembrane helix</keyword>
<feature type="transmembrane region" description="Helical" evidence="1">
    <location>
        <begin position="20"/>
        <end position="41"/>
    </location>
</feature>
<evidence type="ECO:0000313" key="3">
    <source>
        <dbReference type="Proteomes" id="UP000010878"/>
    </source>
</evidence>
<dbReference type="EMBL" id="CP003929">
    <property type="protein sequence ID" value="AGB39653.1"/>
    <property type="molecule type" value="Genomic_DNA"/>
</dbReference>
<organism evidence="2 3">
    <name type="scientific">Natronococcus occultus SP4</name>
    <dbReference type="NCBI Taxonomy" id="694430"/>
    <lineage>
        <taxon>Archaea</taxon>
        <taxon>Methanobacteriati</taxon>
        <taxon>Methanobacteriota</taxon>
        <taxon>Stenosarchaea group</taxon>
        <taxon>Halobacteria</taxon>
        <taxon>Halobacteriales</taxon>
        <taxon>Natrialbaceae</taxon>
        <taxon>Natronococcus</taxon>
    </lineage>
</organism>
<dbReference type="Proteomes" id="UP000010878">
    <property type="component" value="Chromosome"/>
</dbReference>
<dbReference type="HOGENOM" id="CLU_658274_0_0_2"/>
<proteinExistence type="predicted"/>
<dbReference type="OrthoDB" id="303844at2157"/>
<keyword evidence="1" id="KW-0812">Transmembrane</keyword>
<keyword evidence="3" id="KW-1185">Reference proteome</keyword>
<dbReference type="AlphaFoldDB" id="L0K693"/>
<dbReference type="Pfam" id="PF04134">
    <property type="entry name" value="DCC1-like"/>
    <property type="match status" value="1"/>
</dbReference>
<feature type="transmembrane region" description="Helical" evidence="1">
    <location>
        <begin position="105"/>
        <end position="130"/>
    </location>
</feature>
<evidence type="ECO:0008006" key="4">
    <source>
        <dbReference type="Google" id="ProtNLM"/>
    </source>
</evidence>
<sequence>MSAFVNYVADDARPSPVNLAVVRVLLGLYVLWRVLALEWGAYGEWPDFHVDETIGFLHQDLFFTLLPYQQWVVAALLVLFIVGYRTRWTGGLASLLLMHMLSVKATIYLAGTVESLFVCAYLILLFALFAEDDVLSVDAVRRTSDRSIAELNAVLRGETSRTYRMRALKWGLLAVAIIYVGSAWGKALNGPLEIWLSGTELQRDILFYGELTGIDRAFGAPLVDNELLAWVGFVGTALVQLSLLVAAVLGTSVTLPVLGLIGFHVAVILTLGLYFVDMILVLSLFAAWDVAHRRLATADEATVMYDDRCHAYARALVPFVHLDTTDSVRFVPQSSAPSTPIDRDVLDRDAALVLSHDGEVVEGYEASRRLLGRFGLLAPVAWVMGVSPVRAVGTRIYERLAPDRRRQSPDASTGGRH</sequence>
<dbReference type="STRING" id="694430.Natoc_3955"/>
<accession>L0K693</accession>
<dbReference type="GO" id="GO:0015035">
    <property type="term" value="F:protein-disulfide reductase activity"/>
    <property type="evidence" value="ECO:0007669"/>
    <property type="project" value="InterPro"/>
</dbReference>
<dbReference type="InterPro" id="IPR007263">
    <property type="entry name" value="DCC1-like"/>
</dbReference>
<feature type="transmembrane region" description="Helical" evidence="1">
    <location>
        <begin position="227"/>
        <end position="249"/>
    </location>
</feature>
<dbReference type="KEGG" id="nou:Natoc_3955"/>
<protein>
    <recommendedName>
        <fullName evidence="4">Vitamin K-dependent gamma-carboxylase</fullName>
    </recommendedName>
</protein>
<evidence type="ECO:0000256" key="1">
    <source>
        <dbReference type="SAM" id="Phobius"/>
    </source>
</evidence>
<name>L0K693_9EURY</name>
<keyword evidence="1" id="KW-0472">Membrane</keyword>
<gene>
    <name evidence="2" type="ORF">Natoc_3955</name>
</gene>
<feature type="transmembrane region" description="Helical" evidence="1">
    <location>
        <begin position="261"/>
        <end position="288"/>
    </location>
</feature>